<name>A0A934VAQ5_9BACT</name>
<organism evidence="3 4">
    <name type="scientific">Luteolibacter yonseiensis</name>
    <dbReference type="NCBI Taxonomy" id="1144680"/>
    <lineage>
        <taxon>Bacteria</taxon>
        <taxon>Pseudomonadati</taxon>
        <taxon>Verrucomicrobiota</taxon>
        <taxon>Verrucomicrobiia</taxon>
        <taxon>Verrucomicrobiales</taxon>
        <taxon>Verrucomicrobiaceae</taxon>
        <taxon>Luteolibacter</taxon>
    </lineage>
</organism>
<reference evidence="3" key="1">
    <citation type="submission" date="2021-01" db="EMBL/GenBank/DDBJ databases">
        <title>Modified the classification status of verrucomicrobia.</title>
        <authorList>
            <person name="Feng X."/>
        </authorList>
    </citation>
    <scope>NUCLEOTIDE SEQUENCE</scope>
    <source>
        <strain evidence="3">JCM 18052</strain>
    </source>
</reference>
<dbReference type="PROSITE" id="PS50198">
    <property type="entry name" value="PPIC_PPIASE_2"/>
    <property type="match status" value="1"/>
</dbReference>
<dbReference type="Proteomes" id="UP000600139">
    <property type="component" value="Unassembled WGS sequence"/>
</dbReference>
<keyword evidence="4" id="KW-1185">Reference proteome</keyword>
<dbReference type="PANTHER" id="PTHR47245">
    <property type="entry name" value="PEPTIDYLPROLYL ISOMERASE"/>
    <property type="match status" value="1"/>
</dbReference>
<dbReference type="SUPFAM" id="SSF109998">
    <property type="entry name" value="Triger factor/SurA peptide-binding domain-like"/>
    <property type="match status" value="1"/>
</dbReference>
<dbReference type="RefSeq" id="WP_200351377.1">
    <property type="nucleotide sequence ID" value="NZ_BAABHZ010000006.1"/>
</dbReference>
<protein>
    <submittedName>
        <fullName evidence="3">Peptidylprolyl isomerase</fullName>
    </submittedName>
</protein>
<accession>A0A934VAQ5</accession>
<dbReference type="Gene3D" id="1.10.4030.10">
    <property type="entry name" value="Porin chaperone SurA, peptide-binding domain"/>
    <property type="match status" value="1"/>
</dbReference>
<dbReference type="AlphaFoldDB" id="A0A934VAQ5"/>
<dbReference type="EMBL" id="JAENIK010000011">
    <property type="protein sequence ID" value="MBK1816443.1"/>
    <property type="molecule type" value="Genomic_DNA"/>
</dbReference>
<evidence type="ECO:0000256" key="1">
    <source>
        <dbReference type="PROSITE-ProRule" id="PRU00278"/>
    </source>
</evidence>
<gene>
    <name evidence="3" type="ORF">JIN84_12520</name>
</gene>
<dbReference type="PANTHER" id="PTHR47245:SF2">
    <property type="entry name" value="PEPTIDYL-PROLYL CIS-TRANS ISOMERASE HP_0175-RELATED"/>
    <property type="match status" value="1"/>
</dbReference>
<dbReference type="SUPFAM" id="SSF54534">
    <property type="entry name" value="FKBP-like"/>
    <property type="match status" value="1"/>
</dbReference>
<dbReference type="GO" id="GO:0003755">
    <property type="term" value="F:peptidyl-prolyl cis-trans isomerase activity"/>
    <property type="evidence" value="ECO:0007669"/>
    <property type="project" value="UniProtKB-KW"/>
</dbReference>
<keyword evidence="1" id="KW-0697">Rotamase</keyword>
<evidence type="ECO:0000313" key="3">
    <source>
        <dbReference type="EMBL" id="MBK1816443.1"/>
    </source>
</evidence>
<sequence>MKVLPRLILLAAAGYLIADGFVFKGPVSRWAGSIISPASAPLAARVDGHPITISQLDRALAESLWLDGKTPASLKPEELKAARETALQELIDHELLRLQVKALAAQLPVTPEEINERLRRLVGRFETKGALETAMKTQGIPSEQDLRDRLAARIRQEKFLALRLAPSSRVTDEEAREWFERNQAAVALPERIDARHIFIPTLDHPPEEAKQKLDAALVELTEKKKDFATLARELSEDPATKENGGALGWMTASRLPEDFSVPAFSLEVNKPTLFRTKLGWHLVEVTARQPAGPRTFEQAKPEILNALAALKSRQATEEIRSSLRKSGSGKIEVF</sequence>
<dbReference type="Pfam" id="PF13616">
    <property type="entry name" value="Rotamase_3"/>
    <property type="match status" value="1"/>
</dbReference>
<evidence type="ECO:0000259" key="2">
    <source>
        <dbReference type="PROSITE" id="PS50198"/>
    </source>
</evidence>
<feature type="domain" description="PpiC" evidence="2">
    <location>
        <begin position="189"/>
        <end position="287"/>
    </location>
</feature>
<dbReference type="InterPro" id="IPR050245">
    <property type="entry name" value="PrsA_foldase"/>
</dbReference>
<keyword evidence="1 3" id="KW-0413">Isomerase</keyword>
<evidence type="ECO:0000313" key="4">
    <source>
        <dbReference type="Proteomes" id="UP000600139"/>
    </source>
</evidence>
<comment type="caution">
    <text evidence="3">The sequence shown here is derived from an EMBL/GenBank/DDBJ whole genome shotgun (WGS) entry which is preliminary data.</text>
</comment>
<dbReference type="InterPro" id="IPR000297">
    <property type="entry name" value="PPIase_PpiC"/>
</dbReference>
<dbReference type="Pfam" id="PF13624">
    <property type="entry name" value="SurA_N_3"/>
    <property type="match status" value="1"/>
</dbReference>
<dbReference type="Gene3D" id="3.10.50.40">
    <property type="match status" value="1"/>
</dbReference>
<dbReference type="InterPro" id="IPR023058">
    <property type="entry name" value="PPIase_PpiC_CS"/>
</dbReference>
<dbReference type="InterPro" id="IPR027304">
    <property type="entry name" value="Trigger_fact/SurA_dom_sf"/>
</dbReference>
<proteinExistence type="predicted"/>
<dbReference type="InterPro" id="IPR046357">
    <property type="entry name" value="PPIase_dom_sf"/>
</dbReference>
<dbReference type="PROSITE" id="PS01096">
    <property type="entry name" value="PPIC_PPIASE_1"/>
    <property type="match status" value="1"/>
</dbReference>